<feature type="region of interest" description="Disordered" evidence="1">
    <location>
        <begin position="601"/>
        <end position="642"/>
    </location>
</feature>
<feature type="region of interest" description="Disordered" evidence="1">
    <location>
        <begin position="321"/>
        <end position="396"/>
    </location>
</feature>
<feature type="compositionally biased region" description="Basic residues" evidence="1">
    <location>
        <begin position="354"/>
        <end position="365"/>
    </location>
</feature>
<feature type="compositionally biased region" description="Low complexity" evidence="1">
    <location>
        <begin position="601"/>
        <end position="616"/>
    </location>
</feature>
<feature type="compositionally biased region" description="Low complexity" evidence="1">
    <location>
        <begin position="625"/>
        <end position="634"/>
    </location>
</feature>
<sequence>MPRTKRPLAAPPEAPANPEHVSRTPLEVGLGRVLAAYARHLLTGDRVVPGFAARLDGPHVLVGVQAPDALRHVRRRASAYLRLCADVWGQSQSAAERAVLPSLVATLTSHPSGGANGWSRFHELETDPDWLEGLEAVAAALVPGAPEEAVLLLRRLYDVDGRFGPDRGLYSRDFRPRKAPAAIARAVAARSPVTPESEWSRSTSPHGAIKRVIPFATSESAAERLAVASRIADVLPQLSLSNHLTCYALVDKALPALLQDGDGAVHEVALGVAQNLGMKLLYHRAYAEAKRLLDLVVPYHVALPETLRALGVPPLPRCMYRRRRPRRRRGGLEPRRGPRRAHRSEHGRPLHVLGGRRHRSPRRRAGAGGQGAGRARRGRRSVQGPQGRKAPAADEKARLVARAAALSGKALATATPRIEQDLERARAAGTASGRGFQAEEYAARAQVREASGELAGALADYEAARRLSIAAGLSWQIDHHGEPIRRLRAQLAPPAPGTIPPGFDPPWFLDPARTADERERAATAWFAQPWREFPATPQAAAGRPFAYVLLRDAVAHSAALWQLAERDGIDLGDRLAFAARASSSSIAGPTAATPLCSRACSATRTSSPSSAPAARSTRSRRRSGGRCSSGWASSPAPNRSTRPRCCRAWVACAGPRSRPSSPPRSATTIRCATCSTRCAARAATARRSPWCYAYQPLMRNDWSNFGKPRGAAAKWESLGRALASLDGRKLAPALIAWTRAQQAVPGYYGLPRLSSKWLWPLYYAWSEAHVPAFLAEVSKGNLDNGKSLSRDPEGRAPRCLDWFAART</sequence>
<evidence type="ECO:0000313" key="3">
    <source>
        <dbReference type="Proteomes" id="UP001150924"/>
    </source>
</evidence>
<gene>
    <name evidence="2" type="ORF">OV079_51885</name>
</gene>
<dbReference type="AlphaFoldDB" id="A0A9X3F8U5"/>
<evidence type="ECO:0000313" key="2">
    <source>
        <dbReference type="EMBL" id="MCY1013893.1"/>
    </source>
</evidence>
<dbReference type="RefSeq" id="WP_267778063.1">
    <property type="nucleotide sequence ID" value="NZ_JAPNKE010000002.1"/>
</dbReference>
<keyword evidence="3" id="KW-1185">Reference proteome</keyword>
<name>A0A9X3F8U5_9BACT</name>
<dbReference type="Proteomes" id="UP001150924">
    <property type="component" value="Unassembled WGS sequence"/>
</dbReference>
<feature type="region of interest" description="Disordered" evidence="1">
    <location>
        <begin position="1"/>
        <end position="23"/>
    </location>
</feature>
<reference evidence="2" key="1">
    <citation type="submission" date="2022-11" db="EMBL/GenBank/DDBJ databases">
        <title>Minimal conservation of predation-associated metabolite biosynthetic gene clusters underscores biosynthetic potential of Myxococcota including descriptions for ten novel species: Archangium lansinium sp. nov., Myxococcus landrumus sp. nov., Nannocystis bai.</title>
        <authorList>
            <person name="Ahearne A."/>
            <person name="Stevens C."/>
            <person name="Phillips K."/>
        </authorList>
    </citation>
    <scope>NUCLEOTIDE SEQUENCE</scope>
    <source>
        <strain evidence="2">Na p29</strain>
    </source>
</reference>
<proteinExistence type="predicted"/>
<comment type="caution">
    <text evidence="2">The sequence shown here is derived from an EMBL/GenBank/DDBJ whole genome shotgun (WGS) entry which is preliminary data.</text>
</comment>
<protein>
    <submittedName>
        <fullName evidence="2">Uncharacterized protein</fullName>
    </submittedName>
</protein>
<accession>A0A9X3F8U5</accession>
<organism evidence="2 3">
    <name type="scientific">Nannocystis pusilla</name>
    <dbReference type="NCBI Taxonomy" id="889268"/>
    <lineage>
        <taxon>Bacteria</taxon>
        <taxon>Pseudomonadati</taxon>
        <taxon>Myxococcota</taxon>
        <taxon>Polyangia</taxon>
        <taxon>Nannocystales</taxon>
        <taxon>Nannocystaceae</taxon>
        <taxon>Nannocystis</taxon>
    </lineage>
</organism>
<evidence type="ECO:0000256" key="1">
    <source>
        <dbReference type="SAM" id="MobiDB-lite"/>
    </source>
</evidence>
<dbReference type="EMBL" id="JAPNKE010000002">
    <property type="protein sequence ID" value="MCY1013893.1"/>
    <property type="molecule type" value="Genomic_DNA"/>
</dbReference>